<dbReference type="Proteomes" id="UP000515163">
    <property type="component" value="Unplaced"/>
</dbReference>
<evidence type="ECO:0000256" key="7">
    <source>
        <dbReference type="RuleBase" id="RU910716"/>
    </source>
</evidence>
<feature type="transmembrane region" description="Helical" evidence="7">
    <location>
        <begin position="43"/>
        <end position="62"/>
    </location>
</feature>
<feature type="transmembrane region" description="Helical" evidence="7">
    <location>
        <begin position="281"/>
        <end position="302"/>
    </location>
</feature>
<evidence type="ECO:0000256" key="2">
    <source>
        <dbReference type="ARBA" id="ARBA00008789"/>
    </source>
</evidence>
<dbReference type="OrthoDB" id="5955564at2759"/>
<name>A0A6P8I0S6_ACTTE</name>
<dbReference type="RefSeq" id="XP_031558482.1">
    <property type="nucleotide sequence ID" value="XM_031702622.1"/>
</dbReference>
<dbReference type="PANTHER" id="PTHR16024:SF6">
    <property type="entry name" value="XK-RELATED PROTEIN"/>
    <property type="match status" value="1"/>
</dbReference>
<organism evidence="8 9">
    <name type="scientific">Actinia tenebrosa</name>
    <name type="common">Australian red waratah sea anemone</name>
    <dbReference type="NCBI Taxonomy" id="6105"/>
    <lineage>
        <taxon>Eukaryota</taxon>
        <taxon>Metazoa</taxon>
        <taxon>Cnidaria</taxon>
        <taxon>Anthozoa</taxon>
        <taxon>Hexacorallia</taxon>
        <taxon>Actiniaria</taxon>
        <taxon>Actiniidae</taxon>
        <taxon>Actinia</taxon>
    </lineage>
</organism>
<comment type="subcellular location">
    <subcellularLocation>
        <location evidence="1">Cell membrane</location>
        <topology evidence="1">Multi-pass membrane protein</topology>
    </subcellularLocation>
    <subcellularLocation>
        <location evidence="7">Membrane</location>
        <topology evidence="7">Multi-pass membrane protein</topology>
    </subcellularLocation>
</comment>
<dbReference type="Pfam" id="PF09815">
    <property type="entry name" value="XK-related"/>
    <property type="match status" value="1"/>
</dbReference>
<accession>A0A6P8I0S6</accession>
<evidence type="ECO:0000313" key="8">
    <source>
        <dbReference type="Proteomes" id="UP000515163"/>
    </source>
</evidence>
<dbReference type="InterPro" id="IPR050895">
    <property type="entry name" value="XK-related_scramblase"/>
</dbReference>
<evidence type="ECO:0000256" key="1">
    <source>
        <dbReference type="ARBA" id="ARBA00004651"/>
    </source>
</evidence>
<dbReference type="InParanoid" id="A0A6P8I0S6"/>
<feature type="transmembrane region" description="Helical" evidence="7">
    <location>
        <begin position="314"/>
        <end position="342"/>
    </location>
</feature>
<evidence type="ECO:0000256" key="6">
    <source>
        <dbReference type="ARBA" id="ARBA00023136"/>
    </source>
</evidence>
<keyword evidence="4 7" id="KW-0812">Transmembrane</keyword>
<dbReference type="InterPro" id="IPR018629">
    <property type="entry name" value="XK-rel"/>
</dbReference>
<evidence type="ECO:0000256" key="3">
    <source>
        <dbReference type="ARBA" id="ARBA00022475"/>
    </source>
</evidence>
<feature type="transmembrane region" description="Helical" evidence="7">
    <location>
        <begin position="192"/>
        <end position="222"/>
    </location>
</feature>
<dbReference type="KEGG" id="aten:116294929"/>
<keyword evidence="5 7" id="KW-1133">Transmembrane helix</keyword>
<dbReference type="AlphaFoldDB" id="A0A6P8I0S6"/>
<dbReference type="GeneID" id="116294929"/>
<evidence type="ECO:0000313" key="9">
    <source>
        <dbReference type="RefSeq" id="XP_031558482.1"/>
    </source>
</evidence>
<dbReference type="PANTHER" id="PTHR16024">
    <property type="entry name" value="XK-RELATED PROTEIN"/>
    <property type="match status" value="1"/>
</dbReference>
<dbReference type="GO" id="GO:0005886">
    <property type="term" value="C:plasma membrane"/>
    <property type="evidence" value="ECO:0007669"/>
    <property type="project" value="UniProtKB-SubCell"/>
</dbReference>
<keyword evidence="3" id="KW-1003">Cell membrane</keyword>
<sequence>MSTQQRTTKDILLLIPLSALSFADPITDILTLMEYYSAGHKNWFIVGLLFMITPFPAFWAFFYGTSKNSDARCAYDMMCLCGCHPFTVAFYRLEAFVVCGIKKFWKGEEIVKGQYEYDVLKATEQSASFEALFESAPQLVIQLYVVSVQIEPVNTIQIISLPVSFLSLVWAFQEEIPNKPMKYKILDFLTKFFLLSTRLLAITYFVVGFTWLLIAILVFHFISLRIMHCIWPYANAVKTCTCTCENVLFWWFFFGSSWIGYEPFDEEGLETETARKHLRLIHFLSYCVIVLENVIMILLYYVDFGAPYKTFREWYSLPVTVYVCLFSIITFVLRFMFVHYFLLNDNYVHPE</sequence>
<keyword evidence="8" id="KW-1185">Reference proteome</keyword>
<proteinExistence type="inferred from homology"/>
<reference evidence="9" key="1">
    <citation type="submission" date="2025-08" db="UniProtKB">
        <authorList>
            <consortium name="RefSeq"/>
        </authorList>
    </citation>
    <scope>IDENTIFICATION</scope>
    <source>
        <tissue evidence="9">Tentacle</tissue>
    </source>
</reference>
<evidence type="ECO:0000256" key="4">
    <source>
        <dbReference type="ARBA" id="ARBA00022692"/>
    </source>
</evidence>
<gene>
    <name evidence="9" type="primary">LOC116294929</name>
</gene>
<comment type="similarity">
    <text evidence="2 7">Belongs to the XK family.</text>
</comment>
<protein>
    <recommendedName>
        <fullName evidence="7">XK-related protein</fullName>
    </recommendedName>
</protein>
<evidence type="ECO:0000256" key="5">
    <source>
        <dbReference type="ARBA" id="ARBA00022989"/>
    </source>
</evidence>
<keyword evidence="6 7" id="KW-0472">Membrane</keyword>